<dbReference type="EMBL" id="CP136865">
    <property type="protein sequence ID" value="WOJ97994.1"/>
    <property type="molecule type" value="Genomic_DNA"/>
</dbReference>
<evidence type="ECO:0000256" key="5">
    <source>
        <dbReference type="SAM" id="SignalP"/>
    </source>
</evidence>
<accession>A0ABZ0IGN2</accession>
<gene>
    <name evidence="8" type="ORF">R0137_05310</name>
</gene>
<dbReference type="RefSeq" id="WP_407329128.1">
    <property type="nucleotide sequence ID" value="NZ_CP136865.1"/>
</dbReference>
<dbReference type="PANTHER" id="PTHR40980">
    <property type="entry name" value="PLUG DOMAIN-CONTAINING PROTEIN"/>
    <property type="match status" value="1"/>
</dbReference>
<dbReference type="InterPro" id="IPR012910">
    <property type="entry name" value="Plug_dom"/>
</dbReference>
<dbReference type="Gene3D" id="2.170.130.10">
    <property type="entry name" value="TonB-dependent receptor, plug domain"/>
    <property type="match status" value="1"/>
</dbReference>
<evidence type="ECO:0000259" key="6">
    <source>
        <dbReference type="Pfam" id="PF00593"/>
    </source>
</evidence>
<name>A0ABZ0IGN2_9GAMM</name>
<dbReference type="InterPro" id="IPR000531">
    <property type="entry name" value="Beta-barrel_TonB"/>
</dbReference>
<sequence length="828" mass="90617">MNPHTPHRLAAAVLLVSAQMAIAQTEPQMEETVVVANSIKQSETAAILAKRDAFNVADVISADTIGRFPDQNLADSLARIPGIAIERDQGQARYVNLRGAPFRYTSIAFDGIDVPGAENGRIPRFDSFPAVITRELTVNKAITANMPGEAVSGFINIETHSPFDKEGLSLAGDIGLGEQDLGGGDVERLNLRGSFSNENFGILGFYSENSREQVTDNREFDFGLTEDGTLIPNEVDFRSYKIKRSDEAYGGTLEYRGEGALSRVYLTTLYSEFVDEEERNQYVFDFLAPQPGETAQGVPLSVTRALQSGSYENSTFTNTLGADFTVAGFEVQAAYNHTETEFLQDLPITFQTAGFAGLTADGPVPYFGDYDFSNQTDPLLFLSSPLAPGETADPANAVFLANLGIGVFNPLDQEVNKYKLDLQREVGNNSTLAFGLQFDQREAQGGSITQAVVGFPVDTVTINDFNTGALWNSNTTNTIGGTVFDNPALDAAWQASGAYPSKEVPPENEIRINEDILALYGMYTMQFDWGSAILGLRVEQTDVENIGVDGFVYEDDFTNWLPNAHLNFDLADNLKLRLSASTGVNRPTFNEWRATAALNPVDEEINGGNPTLEAEESYGFDSSLEYYTENGGILSAALFYRVVDNVIYADTTMVDAGLYDPALAGQQYNYIGFLNGSDGEFAGIELNAVYFLDELIDGLGVSANLTLADSEFTQENGEVVGLPGTSDRIWNAAVFYEKFGISVRINYSYRDDWISPIEDPQEFWGEMERLDAQISYTLPVNLAGSETMIYASFNNITDETDVRFAGNGTINQSESFGMHYLVGLRINL</sequence>
<evidence type="ECO:0000256" key="3">
    <source>
        <dbReference type="ARBA" id="ARBA00023237"/>
    </source>
</evidence>
<dbReference type="Pfam" id="PF00593">
    <property type="entry name" value="TonB_dep_Rec_b-barrel"/>
    <property type="match status" value="1"/>
</dbReference>
<dbReference type="InterPro" id="IPR037066">
    <property type="entry name" value="Plug_dom_sf"/>
</dbReference>
<dbReference type="InterPro" id="IPR036942">
    <property type="entry name" value="Beta-barrel_TonB_sf"/>
</dbReference>
<keyword evidence="4" id="KW-0798">TonB box</keyword>
<keyword evidence="5" id="KW-0732">Signal</keyword>
<comment type="similarity">
    <text evidence="4">Belongs to the TonB-dependent receptor family.</text>
</comment>
<keyword evidence="3" id="KW-0998">Cell outer membrane</keyword>
<dbReference type="PANTHER" id="PTHR40980:SF4">
    <property type="entry name" value="TONB-DEPENDENT RECEPTOR-LIKE BETA-BARREL DOMAIN-CONTAINING PROTEIN"/>
    <property type="match status" value="1"/>
</dbReference>
<evidence type="ECO:0000256" key="2">
    <source>
        <dbReference type="ARBA" id="ARBA00023136"/>
    </source>
</evidence>
<evidence type="ECO:0000259" key="7">
    <source>
        <dbReference type="Pfam" id="PF07715"/>
    </source>
</evidence>
<organism evidence="8 9">
    <name type="scientific">Congregibacter brevis</name>
    <dbReference type="NCBI Taxonomy" id="3081201"/>
    <lineage>
        <taxon>Bacteria</taxon>
        <taxon>Pseudomonadati</taxon>
        <taxon>Pseudomonadota</taxon>
        <taxon>Gammaproteobacteria</taxon>
        <taxon>Cellvibrionales</taxon>
        <taxon>Halieaceae</taxon>
        <taxon>Congregibacter</taxon>
    </lineage>
</organism>
<dbReference type="Pfam" id="PF07715">
    <property type="entry name" value="Plug"/>
    <property type="match status" value="1"/>
</dbReference>
<evidence type="ECO:0000256" key="1">
    <source>
        <dbReference type="ARBA" id="ARBA00004442"/>
    </source>
</evidence>
<proteinExistence type="inferred from homology"/>
<dbReference type="Gene3D" id="2.40.170.20">
    <property type="entry name" value="TonB-dependent receptor, beta-barrel domain"/>
    <property type="match status" value="1"/>
</dbReference>
<dbReference type="NCBIfam" id="TIGR01782">
    <property type="entry name" value="TonB-Xanth-Caul"/>
    <property type="match status" value="1"/>
</dbReference>
<dbReference type="SUPFAM" id="SSF56935">
    <property type="entry name" value="Porins"/>
    <property type="match status" value="1"/>
</dbReference>
<evidence type="ECO:0000313" key="9">
    <source>
        <dbReference type="Proteomes" id="UP001626549"/>
    </source>
</evidence>
<comment type="subcellular location">
    <subcellularLocation>
        <location evidence="1 4">Cell outer membrane</location>
    </subcellularLocation>
</comment>
<feature type="chain" id="PRO_5045820033" evidence="5">
    <location>
        <begin position="24"/>
        <end position="828"/>
    </location>
</feature>
<keyword evidence="2 4" id="KW-0472">Membrane</keyword>
<reference evidence="8 9" key="1">
    <citation type="submission" date="2023-10" db="EMBL/GenBank/DDBJ databases">
        <title>Two novel species belonging to the OM43/NOR5 clade.</title>
        <authorList>
            <person name="Park M."/>
        </authorList>
    </citation>
    <scope>NUCLEOTIDE SEQUENCE [LARGE SCALE GENOMIC DNA]</scope>
    <source>
        <strain evidence="8 9">IMCC45268</strain>
    </source>
</reference>
<evidence type="ECO:0000256" key="4">
    <source>
        <dbReference type="RuleBase" id="RU003357"/>
    </source>
</evidence>
<keyword evidence="9" id="KW-1185">Reference proteome</keyword>
<feature type="domain" description="TonB-dependent receptor plug" evidence="7">
    <location>
        <begin position="50"/>
        <end position="150"/>
    </location>
</feature>
<feature type="signal peptide" evidence="5">
    <location>
        <begin position="1"/>
        <end position="23"/>
    </location>
</feature>
<protein>
    <submittedName>
        <fullName evidence="8">TonB-dependent receptor</fullName>
    </submittedName>
</protein>
<dbReference type="Proteomes" id="UP001626549">
    <property type="component" value="Chromosome"/>
</dbReference>
<evidence type="ECO:0000313" key="8">
    <source>
        <dbReference type="EMBL" id="WOJ97994.1"/>
    </source>
</evidence>
<dbReference type="InterPro" id="IPR010104">
    <property type="entry name" value="TonB_rcpt_bac"/>
</dbReference>
<keyword evidence="8" id="KW-0675">Receptor</keyword>
<feature type="domain" description="TonB-dependent receptor-like beta-barrel" evidence="6">
    <location>
        <begin position="387"/>
        <end position="796"/>
    </location>
</feature>